<dbReference type="AlphaFoldDB" id="A0A0E9WP62"/>
<protein>
    <submittedName>
        <fullName evidence="2">Uncharacterized protein</fullName>
    </submittedName>
</protein>
<feature type="transmembrane region" description="Helical" evidence="1">
    <location>
        <begin position="53"/>
        <end position="73"/>
    </location>
</feature>
<keyword evidence="1" id="KW-0812">Transmembrane</keyword>
<proteinExistence type="predicted"/>
<name>A0A0E9WP62_ANGAN</name>
<evidence type="ECO:0000313" key="2">
    <source>
        <dbReference type="EMBL" id="JAH92081.1"/>
    </source>
</evidence>
<keyword evidence="1" id="KW-0472">Membrane</keyword>
<keyword evidence="1" id="KW-1133">Transmembrane helix</keyword>
<reference evidence="2" key="1">
    <citation type="submission" date="2014-11" db="EMBL/GenBank/DDBJ databases">
        <authorList>
            <person name="Amaro Gonzalez C."/>
        </authorList>
    </citation>
    <scope>NUCLEOTIDE SEQUENCE</scope>
</reference>
<organism evidence="2">
    <name type="scientific">Anguilla anguilla</name>
    <name type="common">European freshwater eel</name>
    <name type="synonym">Muraena anguilla</name>
    <dbReference type="NCBI Taxonomy" id="7936"/>
    <lineage>
        <taxon>Eukaryota</taxon>
        <taxon>Metazoa</taxon>
        <taxon>Chordata</taxon>
        <taxon>Craniata</taxon>
        <taxon>Vertebrata</taxon>
        <taxon>Euteleostomi</taxon>
        <taxon>Actinopterygii</taxon>
        <taxon>Neopterygii</taxon>
        <taxon>Teleostei</taxon>
        <taxon>Anguilliformes</taxon>
        <taxon>Anguillidae</taxon>
        <taxon>Anguilla</taxon>
    </lineage>
</organism>
<sequence length="142" mass="16363">MNISLFWPHQKPRQFHVGNCFFKIKNWCETGNLLWVNIVHVTEEEMKMNGKHLIYTFGRHLFLVVFGATVMGVRENCLAEHTSITFLNSFFAVLVHLNLAFVYPIIHLASLELSSCLYNVTVSEIPLSQFPVYACILCLMLI</sequence>
<evidence type="ECO:0000256" key="1">
    <source>
        <dbReference type="SAM" id="Phobius"/>
    </source>
</evidence>
<dbReference type="EMBL" id="GBXM01016496">
    <property type="protein sequence ID" value="JAH92081.1"/>
    <property type="molecule type" value="Transcribed_RNA"/>
</dbReference>
<reference evidence="2" key="2">
    <citation type="journal article" date="2015" name="Fish Shellfish Immunol.">
        <title>Early steps in the European eel (Anguilla anguilla)-Vibrio vulnificus interaction in the gills: Role of the RtxA13 toxin.</title>
        <authorList>
            <person name="Callol A."/>
            <person name="Pajuelo D."/>
            <person name="Ebbesson L."/>
            <person name="Teles M."/>
            <person name="MacKenzie S."/>
            <person name="Amaro C."/>
        </authorList>
    </citation>
    <scope>NUCLEOTIDE SEQUENCE</scope>
</reference>
<accession>A0A0E9WP62</accession>
<feature type="transmembrane region" description="Helical" evidence="1">
    <location>
        <begin position="85"/>
        <end position="106"/>
    </location>
</feature>